<keyword evidence="1" id="KW-0472">Membrane</keyword>
<evidence type="ECO:0000313" key="3">
    <source>
        <dbReference type="Proteomes" id="UP000626554"/>
    </source>
</evidence>
<comment type="caution">
    <text evidence="2">The sequence shown here is derived from an EMBL/GenBank/DDBJ whole genome shotgun (WGS) entry which is preliminary data.</text>
</comment>
<dbReference type="RefSeq" id="WP_176901199.1">
    <property type="nucleotide sequence ID" value="NZ_JABKAV010000078.1"/>
</dbReference>
<protein>
    <recommendedName>
        <fullName evidence="4">DUF2798 domain-containing protein</fullName>
    </recommendedName>
</protein>
<sequence length="72" mass="8201">MKWLPSFVRLFMLFILGLLLTFLGTMGFMNNLDGDSGIMYGFARIFGLVLLALAPLLILLKLFARMDRKSEQ</sequence>
<accession>A0ABX2Q659</accession>
<organism evidence="2 3">
    <name type="scientific">Hymenobacter terrestris</name>
    <dbReference type="NCBI Taxonomy" id="2748310"/>
    <lineage>
        <taxon>Bacteria</taxon>
        <taxon>Pseudomonadati</taxon>
        <taxon>Bacteroidota</taxon>
        <taxon>Cytophagia</taxon>
        <taxon>Cytophagales</taxon>
        <taxon>Hymenobacteraceae</taxon>
        <taxon>Hymenobacter</taxon>
    </lineage>
</organism>
<evidence type="ECO:0000256" key="1">
    <source>
        <dbReference type="SAM" id="Phobius"/>
    </source>
</evidence>
<gene>
    <name evidence="2" type="ORF">HW556_16395</name>
</gene>
<evidence type="ECO:0000313" key="2">
    <source>
        <dbReference type="EMBL" id="NVO86468.1"/>
    </source>
</evidence>
<evidence type="ECO:0008006" key="4">
    <source>
        <dbReference type="Google" id="ProtNLM"/>
    </source>
</evidence>
<feature type="transmembrane region" description="Helical" evidence="1">
    <location>
        <begin position="7"/>
        <end position="29"/>
    </location>
</feature>
<dbReference type="Proteomes" id="UP000626554">
    <property type="component" value="Unassembled WGS sequence"/>
</dbReference>
<keyword evidence="1" id="KW-1133">Transmembrane helix</keyword>
<feature type="transmembrane region" description="Helical" evidence="1">
    <location>
        <begin position="41"/>
        <end position="64"/>
    </location>
</feature>
<proteinExistence type="predicted"/>
<keyword evidence="3" id="KW-1185">Reference proteome</keyword>
<keyword evidence="1" id="KW-0812">Transmembrane</keyword>
<name>A0ABX2Q659_9BACT</name>
<reference evidence="2 3" key="1">
    <citation type="submission" date="2020-05" db="EMBL/GenBank/DDBJ databases">
        <title>Hymenobacter terrestris sp. nov. and Hymenobacter lapidiphilus sp. nov., isolated from regoliths in Antarctica.</title>
        <authorList>
            <person name="Sedlacek I."/>
            <person name="Pantucek R."/>
            <person name="Zeman M."/>
            <person name="Holochova P."/>
            <person name="Kralova S."/>
            <person name="Stankova E."/>
            <person name="Sedo O."/>
            <person name="Micenkova L."/>
            <person name="Svec P."/>
            <person name="Gupta V."/>
            <person name="Sood U."/>
            <person name="Korpole U.S."/>
            <person name="Lal R."/>
        </authorList>
    </citation>
    <scope>NUCLEOTIDE SEQUENCE [LARGE SCALE GENOMIC DNA]</scope>
    <source>
        <strain evidence="2 3">P5252</strain>
    </source>
</reference>
<dbReference type="EMBL" id="JABKAV010000078">
    <property type="protein sequence ID" value="NVO86468.1"/>
    <property type="molecule type" value="Genomic_DNA"/>
</dbReference>